<dbReference type="SMART" id="SM00558">
    <property type="entry name" value="JmjC"/>
    <property type="match status" value="1"/>
</dbReference>
<reference evidence="1 2" key="1">
    <citation type="journal article" date="2019" name="Emerg. Microbes Infect.">
        <title>Comprehensive subspecies identification of 175 nontuberculous mycobacteria species based on 7547 genomic profiles.</title>
        <authorList>
            <person name="Matsumoto Y."/>
            <person name="Kinjo T."/>
            <person name="Motooka D."/>
            <person name="Nabeya D."/>
            <person name="Jung N."/>
            <person name="Uechi K."/>
            <person name="Horii T."/>
            <person name="Iida T."/>
            <person name="Fujita J."/>
            <person name="Nakamura S."/>
        </authorList>
    </citation>
    <scope>NUCLEOTIDE SEQUENCE [LARGE SCALE GENOMIC DNA]</scope>
    <source>
        <strain evidence="1 2">JCM 14738</strain>
    </source>
</reference>
<dbReference type="PANTHER" id="PTHR12461">
    <property type="entry name" value="HYPOXIA-INDUCIBLE FACTOR 1 ALPHA INHIBITOR-RELATED"/>
    <property type="match status" value="1"/>
</dbReference>
<dbReference type="InterPro" id="IPR003347">
    <property type="entry name" value="JmjC_dom"/>
</dbReference>
<sequence>MSSMLNPAGQRSEAIPDAWRRWVAENILLNVDARAILERLVANGFAPALAQREIEEARRHPYIASAADMLQKHGSKRSWFLDTLARLARESSSWGTVEHRTTITATDFFDHYYARNIPLVLDGYVSDWPATRLWTLDYFESRLGDREVEVQTNRDAEASYEIKGQTLKTLMTLRDFIAIIRSSAGNNTYMTANNAERNATALGPLADDVRALEGLLEPPAAGALPGMLWVGPAGTITHLHHDLTNNLMIQIVGRKVVKLISPLDTPKVYNHHHVYSAITDLDAPIDDAQYPLFKDATIFTVTLNPGDALFIPIGWWHHVRSLDVSVTLTCTSFVRANDYHCAYPRD</sequence>
<keyword evidence="2" id="KW-1185">Reference proteome</keyword>
<dbReference type="OrthoDB" id="9764016at2"/>
<dbReference type="Gene3D" id="2.60.120.650">
    <property type="entry name" value="Cupin"/>
    <property type="match status" value="1"/>
</dbReference>
<dbReference type="AlphaFoldDB" id="A0A1X1TPF6"/>
<dbReference type="Pfam" id="PF13621">
    <property type="entry name" value="Cupin_8"/>
    <property type="match status" value="1"/>
</dbReference>
<dbReference type="STRING" id="44010.AWC00_03580"/>
<dbReference type="InterPro" id="IPR041667">
    <property type="entry name" value="Cupin_8"/>
</dbReference>
<gene>
    <name evidence="1" type="primary">jmjD5</name>
    <name evidence="1" type="ORF">MCNS_34980</name>
</gene>
<evidence type="ECO:0000313" key="1">
    <source>
        <dbReference type="EMBL" id="BBZ40435.1"/>
    </source>
</evidence>
<accession>A0A1X1TPF6</accession>
<organism evidence="1 2">
    <name type="scientific">Mycobacterium conspicuum</name>
    <dbReference type="NCBI Taxonomy" id="44010"/>
    <lineage>
        <taxon>Bacteria</taxon>
        <taxon>Bacillati</taxon>
        <taxon>Actinomycetota</taxon>
        <taxon>Actinomycetes</taxon>
        <taxon>Mycobacteriales</taxon>
        <taxon>Mycobacteriaceae</taxon>
        <taxon>Mycobacterium</taxon>
    </lineage>
</organism>
<proteinExistence type="predicted"/>
<evidence type="ECO:0000313" key="2">
    <source>
        <dbReference type="Proteomes" id="UP000467385"/>
    </source>
</evidence>
<dbReference type="PROSITE" id="PS51184">
    <property type="entry name" value="JMJC"/>
    <property type="match status" value="1"/>
</dbReference>
<name>A0A1X1TPF6_9MYCO</name>
<dbReference type="PANTHER" id="PTHR12461:SF105">
    <property type="entry name" value="HYPOXIA-INDUCIBLE FACTOR 1-ALPHA INHIBITOR"/>
    <property type="match status" value="1"/>
</dbReference>
<dbReference type="EMBL" id="AP022613">
    <property type="protein sequence ID" value="BBZ40435.1"/>
    <property type="molecule type" value="Genomic_DNA"/>
</dbReference>
<protein>
    <submittedName>
        <fullName evidence="1">Aspartate beta-hydroxylase</fullName>
    </submittedName>
</protein>
<dbReference type="Proteomes" id="UP000467385">
    <property type="component" value="Chromosome"/>
</dbReference>
<dbReference type="SUPFAM" id="SSF51197">
    <property type="entry name" value="Clavaminate synthase-like"/>
    <property type="match status" value="1"/>
</dbReference>